<dbReference type="Proteomes" id="UP000014137">
    <property type="component" value="Unassembled WGS sequence"/>
</dbReference>
<dbReference type="AlphaFoldDB" id="M2PY02"/>
<dbReference type="PANTHER" id="PTHR33993:SF2">
    <property type="entry name" value="VOC DOMAIN-CONTAINING PROTEIN"/>
    <property type="match status" value="1"/>
</dbReference>
<evidence type="ECO:0000259" key="1">
    <source>
        <dbReference type="PROSITE" id="PS51819"/>
    </source>
</evidence>
<evidence type="ECO:0000313" key="3">
    <source>
        <dbReference type="Proteomes" id="UP000014137"/>
    </source>
</evidence>
<accession>M2PY02</accession>
<dbReference type="EMBL" id="ANMG01000004">
    <property type="protein sequence ID" value="EMD29493.1"/>
    <property type="molecule type" value="Genomic_DNA"/>
</dbReference>
<dbReference type="Pfam" id="PF22677">
    <property type="entry name" value="Ble-like_N"/>
    <property type="match status" value="1"/>
</dbReference>
<organism evidence="2 3">
    <name type="scientific">Amycolatopsis azurea DSM 43854</name>
    <dbReference type="NCBI Taxonomy" id="1238180"/>
    <lineage>
        <taxon>Bacteria</taxon>
        <taxon>Bacillati</taxon>
        <taxon>Actinomycetota</taxon>
        <taxon>Actinomycetes</taxon>
        <taxon>Pseudonocardiales</taxon>
        <taxon>Pseudonocardiaceae</taxon>
        <taxon>Amycolatopsis</taxon>
    </lineage>
</organism>
<protein>
    <submittedName>
        <fullName evidence="2">Glyoxalase family protein</fullName>
    </submittedName>
</protein>
<proteinExistence type="predicted"/>
<dbReference type="Gene3D" id="3.10.180.10">
    <property type="entry name" value="2,3-Dihydroxybiphenyl 1,2-Dioxygenase, domain 1"/>
    <property type="match status" value="1"/>
</dbReference>
<gene>
    <name evidence="2" type="ORF">C791_4342</name>
</gene>
<dbReference type="PATRIC" id="fig|1238180.3.peg.804"/>
<dbReference type="InterPro" id="IPR029068">
    <property type="entry name" value="Glyas_Bleomycin-R_OHBP_Dase"/>
</dbReference>
<dbReference type="CDD" id="cd07247">
    <property type="entry name" value="SgaA_N_like"/>
    <property type="match status" value="1"/>
</dbReference>
<dbReference type="InterPro" id="IPR037523">
    <property type="entry name" value="VOC_core"/>
</dbReference>
<sequence length="131" mass="14075">MTMTGRVVHFEIPFEDGERAREFYREVFGWKTDIPPGMDYTMVASGPTADTGMPAEPGFINGGMLDKKFSAASGPVIVVEVDSIDDTLSVIEKQGGSILVGRTAVGDMGFSAYFKDPEGNVTGIWETASRG</sequence>
<comment type="caution">
    <text evidence="2">The sequence shown here is derived from an EMBL/GenBank/DDBJ whole genome shotgun (WGS) entry which is preliminary data.</text>
</comment>
<name>M2PY02_9PSEU</name>
<dbReference type="PANTHER" id="PTHR33993">
    <property type="entry name" value="GLYOXALASE-RELATED"/>
    <property type="match status" value="1"/>
</dbReference>
<dbReference type="PROSITE" id="PS51819">
    <property type="entry name" value="VOC"/>
    <property type="match status" value="1"/>
</dbReference>
<feature type="domain" description="VOC" evidence="1">
    <location>
        <begin position="6"/>
        <end position="127"/>
    </location>
</feature>
<dbReference type="InterPro" id="IPR053863">
    <property type="entry name" value="Glyoxy/Ble-like_N"/>
</dbReference>
<evidence type="ECO:0000313" key="2">
    <source>
        <dbReference type="EMBL" id="EMD29493.1"/>
    </source>
</evidence>
<dbReference type="SUPFAM" id="SSF54593">
    <property type="entry name" value="Glyoxalase/Bleomycin resistance protein/Dihydroxybiphenyl dioxygenase"/>
    <property type="match status" value="1"/>
</dbReference>
<dbReference type="InterPro" id="IPR052164">
    <property type="entry name" value="Anthracycline_SecMetBiosynth"/>
</dbReference>
<reference evidence="2 3" key="1">
    <citation type="submission" date="2012-10" db="EMBL/GenBank/DDBJ databases">
        <title>Genome assembly of Amycolatopsis azurea DSM 43854.</title>
        <authorList>
            <person name="Khatri I."/>
            <person name="Kaur I."/>
            <person name="Subramanian S."/>
            <person name="Mayilraj S."/>
        </authorList>
    </citation>
    <scope>NUCLEOTIDE SEQUENCE [LARGE SCALE GENOMIC DNA]</scope>
    <source>
        <strain evidence="2 3">DSM 43854</strain>
    </source>
</reference>